<feature type="non-terminal residue" evidence="1">
    <location>
        <position position="1"/>
    </location>
</feature>
<evidence type="ECO:0000313" key="1">
    <source>
        <dbReference type="EMBL" id="GMT25393.1"/>
    </source>
</evidence>
<comment type="caution">
    <text evidence="1">The sequence shown here is derived from an EMBL/GenBank/DDBJ whole genome shotgun (WGS) entry which is preliminary data.</text>
</comment>
<evidence type="ECO:0000313" key="2">
    <source>
        <dbReference type="Proteomes" id="UP001432322"/>
    </source>
</evidence>
<feature type="non-terminal residue" evidence="1">
    <location>
        <position position="64"/>
    </location>
</feature>
<sequence length="64" mass="7393">PETLTFVFFPGDERCLKSVIKIERNEKQSGDTKPILEISIYLIRLIPPLRMNNQVKSHKKGNPN</sequence>
<proteinExistence type="predicted"/>
<protein>
    <submittedName>
        <fullName evidence="1">Uncharacterized protein</fullName>
    </submittedName>
</protein>
<gene>
    <name evidence="1" type="ORF">PFISCL1PPCAC_16690</name>
</gene>
<dbReference type="EMBL" id="BTSY01000004">
    <property type="protein sequence ID" value="GMT25393.1"/>
    <property type="molecule type" value="Genomic_DNA"/>
</dbReference>
<reference evidence="1" key="1">
    <citation type="submission" date="2023-10" db="EMBL/GenBank/DDBJ databases">
        <title>Genome assembly of Pristionchus species.</title>
        <authorList>
            <person name="Yoshida K."/>
            <person name="Sommer R.J."/>
        </authorList>
    </citation>
    <scope>NUCLEOTIDE SEQUENCE</scope>
    <source>
        <strain evidence="1">RS5133</strain>
    </source>
</reference>
<name>A0AAV5W4L9_9BILA</name>
<dbReference type="AlphaFoldDB" id="A0AAV5W4L9"/>
<dbReference type="Proteomes" id="UP001432322">
    <property type="component" value="Unassembled WGS sequence"/>
</dbReference>
<accession>A0AAV5W4L9</accession>
<keyword evidence="2" id="KW-1185">Reference proteome</keyword>
<organism evidence="1 2">
    <name type="scientific">Pristionchus fissidentatus</name>
    <dbReference type="NCBI Taxonomy" id="1538716"/>
    <lineage>
        <taxon>Eukaryota</taxon>
        <taxon>Metazoa</taxon>
        <taxon>Ecdysozoa</taxon>
        <taxon>Nematoda</taxon>
        <taxon>Chromadorea</taxon>
        <taxon>Rhabditida</taxon>
        <taxon>Rhabditina</taxon>
        <taxon>Diplogasteromorpha</taxon>
        <taxon>Diplogasteroidea</taxon>
        <taxon>Neodiplogasteridae</taxon>
        <taxon>Pristionchus</taxon>
    </lineage>
</organism>